<dbReference type="InterPro" id="IPR049258">
    <property type="entry name" value="ODAD1_CC"/>
</dbReference>
<feature type="coiled-coil region" evidence="2">
    <location>
        <begin position="42"/>
        <end position="69"/>
    </location>
</feature>
<comment type="caution">
    <text evidence="5">The sequence shown here is derived from an EMBL/GenBank/DDBJ whole genome shotgun (WGS) entry which is preliminary data.</text>
</comment>
<dbReference type="InterPro" id="IPR051876">
    <property type="entry name" value="ODA-DC/CCD"/>
</dbReference>
<protein>
    <recommendedName>
        <fullName evidence="4">ODAD1 central coiled coil region domain-containing protein</fullName>
    </recommendedName>
</protein>
<feature type="compositionally biased region" description="Polar residues" evidence="3">
    <location>
        <begin position="130"/>
        <end position="142"/>
    </location>
</feature>
<reference evidence="6" key="1">
    <citation type="submission" date="2024-04" db="EMBL/GenBank/DDBJ databases">
        <title>Salinicola lusitanus LLJ914,a marine bacterium isolated from the Okinawa Trough.</title>
        <authorList>
            <person name="Li J."/>
        </authorList>
    </citation>
    <scope>NUCLEOTIDE SEQUENCE [LARGE SCALE GENOMIC DNA]</scope>
</reference>
<evidence type="ECO:0000313" key="6">
    <source>
        <dbReference type="Proteomes" id="UP001460270"/>
    </source>
</evidence>
<sequence length="575" mass="66518">MPRGKSAISARTDDSEMDVDASEIAKLQRQFRIMDGDRQAYSIQARAQMRKQEQEIEKLMKEQEELLCNLGVCKSLNRQQQDQEEVQGLKSLLDQIQLIEEEFGKRKTARGNWNKRTEAGGAEKRRSESRSQTQNSGPTTQKAIRTLENKLDRALACFSEQLTKNRQLREELQLLHIERVRFQQLYKRLDKELQEVRKKIGEVIDQSTAAYDTRVEAQAKMSQMKEKTVKDLAQYNAEMKELERLISHDHNHKSFMTTKCNDRPGDGDHKQVSDVKETRRMDSLGEESLETLEEVFQRIQKVTGEDDLEVMVAKFLQVEDRNFALFNFVNEQNKEAEALREQINQIKEEMEQFRVEGLIHEENHGLLVKEIEDQQKDILSQAEEYETQADNISKTLDLVKTGVNNIFIKLECDQTVIEDMLGSSTEINDNNIMSYLSLIEQKTNEMLTVRAYLQSKDVEKDYNPKDLAKFLLGQNPVVLEEVEAAQTTINSVNYNTEELNIAEDEERPLSKGELRRRIINEVMQKDTLSAQTARRNSQFAEQQQTAFPRGPPTVRLVCHYANLSNQTTNTNMQSP</sequence>
<accession>A0AAW0PFB0</accession>
<organism evidence="5 6">
    <name type="scientific">Mugilogobius chulae</name>
    <name type="common">yellowstripe goby</name>
    <dbReference type="NCBI Taxonomy" id="88201"/>
    <lineage>
        <taxon>Eukaryota</taxon>
        <taxon>Metazoa</taxon>
        <taxon>Chordata</taxon>
        <taxon>Craniata</taxon>
        <taxon>Vertebrata</taxon>
        <taxon>Euteleostomi</taxon>
        <taxon>Actinopterygii</taxon>
        <taxon>Neopterygii</taxon>
        <taxon>Teleostei</taxon>
        <taxon>Neoteleostei</taxon>
        <taxon>Acanthomorphata</taxon>
        <taxon>Gobiaria</taxon>
        <taxon>Gobiiformes</taxon>
        <taxon>Gobioidei</taxon>
        <taxon>Gobiidae</taxon>
        <taxon>Gobionellinae</taxon>
        <taxon>Mugilogobius</taxon>
    </lineage>
</organism>
<dbReference type="PANTHER" id="PTHR21694">
    <property type="entry name" value="COILED-COIL DOMAIN-CONTAINING PROTEIN 63"/>
    <property type="match status" value="1"/>
</dbReference>
<feature type="compositionally biased region" description="Basic and acidic residues" evidence="3">
    <location>
        <begin position="115"/>
        <end position="129"/>
    </location>
</feature>
<dbReference type="PANTHER" id="PTHR21694:SF35">
    <property type="entry name" value="OUTER DYNEIN ARM-DOCKING COMPLEX SUBUNIT 1"/>
    <property type="match status" value="1"/>
</dbReference>
<feature type="coiled-coil region" evidence="2">
    <location>
        <begin position="179"/>
        <end position="245"/>
    </location>
</feature>
<feature type="coiled-coil region" evidence="2">
    <location>
        <begin position="329"/>
        <end position="388"/>
    </location>
</feature>
<feature type="region of interest" description="Disordered" evidence="3">
    <location>
        <begin position="107"/>
        <end position="142"/>
    </location>
</feature>
<dbReference type="EMBL" id="JBBPFD010000008">
    <property type="protein sequence ID" value="KAK7915878.1"/>
    <property type="molecule type" value="Genomic_DNA"/>
</dbReference>
<dbReference type="GO" id="GO:0036158">
    <property type="term" value="P:outer dynein arm assembly"/>
    <property type="evidence" value="ECO:0007669"/>
    <property type="project" value="TreeGrafter"/>
</dbReference>
<evidence type="ECO:0000256" key="3">
    <source>
        <dbReference type="SAM" id="MobiDB-lite"/>
    </source>
</evidence>
<evidence type="ECO:0000256" key="2">
    <source>
        <dbReference type="SAM" id="Coils"/>
    </source>
</evidence>
<name>A0AAW0PFB0_9GOBI</name>
<feature type="domain" description="ODAD1 central coiled coil region" evidence="4">
    <location>
        <begin position="141"/>
        <end position="423"/>
    </location>
</feature>
<dbReference type="Proteomes" id="UP001460270">
    <property type="component" value="Unassembled WGS sequence"/>
</dbReference>
<evidence type="ECO:0000256" key="1">
    <source>
        <dbReference type="ARBA" id="ARBA00023054"/>
    </source>
</evidence>
<dbReference type="GO" id="GO:0005930">
    <property type="term" value="C:axoneme"/>
    <property type="evidence" value="ECO:0007669"/>
    <property type="project" value="TreeGrafter"/>
</dbReference>
<proteinExistence type="predicted"/>
<gene>
    <name evidence="5" type="ORF">WMY93_011639</name>
</gene>
<evidence type="ECO:0000313" key="5">
    <source>
        <dbReference type="EMBL" id="KAK7915878.1"/>
    </source>
</evidence>
<evidence type="ECO:0000259" key="4">
    <source>
        <dbReference type="Pfam" id="PF21773"/>
    </source>
</evidence>
<feature type="compositionally biased region" description="Basic and acidic residues" evidence="3">
    <location>
        <begin position="260"/>
        <end position="279"/>
    </location>
</feature>
<feature type="region of interest" description="Disordered" evidence="3">
    <location>
        <begin position="257"/>
        <end position="279"/>
    </location>
</feature>
<dbReference type="AlphaFoldDB" id="A0AAW0PFB0"/>
<keyword evidence="6" id="KW-1185">Reference proteome</keyword>
<dbReference type="GO" id="GO:0003341">
    <property type="term" value="P:cilium movement"/>
    <property type="evidence" value="ECO:0007669"/>
    <property type="project" value="TreeGrafter"/>
</dbReference>
<dbReference type="Pfam" id="PF21773">
    <property type="entry name" value="ODAD1_CC"/>
    <property type="match status" value="1"/>
</dbReference>
<keyword evidence="1 2" id="KW-0175">Coiled coil</keyword>